<evidence type="ECO:0000256" key="2">
    <source>
        <dbReference type="ARBA" id="ARBA00006301"/>
    </source>
</evidence>
<evidence type="ECO:0000256" key="4">
    <source>
        <dbReference type="ARBA" id="ARBA00022552"/>
    </source>
</evidence>
<dbReference type="GO" id="GO:0042149">
    <property type="term" value="P:cellular response to glucose starvation"/>
    <property type="evidence" value="ECO:0007669"/>
    <property type="project" value="TreeGrafter"/>
</dbReference>
<keyword evidence="4 9" id="KW-0698">rRNA processing</keyword>
<dbReference type="Pfam" id="PF05148">
    <property type="entry name" value="Methyltransf_8"/>
    <property type="match status" value="1"/>
</dbReference>
<dbReference type="SUPFAM" id="SSF53335">
    <property type="entry name" value="S-adenosyl-L-methionine-dependent methyltransferases"/>
    <property type="match status" value="1"/>
</dbReference>
<evidence type="ECO:0000313" key="11">
    <source>
        <dbReference type="Proteomes" id="UP000792457"/>
    </source>
</evidence>
<keyword evidence="5 9" id="KW-0489">Methyltransferase</keyword>
<dbReference type="PANTHER" id="PTHR12787:SF0">
    <property type="entry name" value="RIBOSOMAL RNA-PROCESSING PROTEIN 8"/>
    <property type="match status" value="1"/>
</dbReference>
<keyword evidence="8 9" id="KW-0539">Nucleus</keyword>
<sequence length="206" mass="23452">MVFRFLNEQLYNSKSGDTSKYFLIEQGAFKAYHEGYKQQLNQWPVKPIDLIIKALKKKPAKLVIADFGCGDAQLSKALPNKVHSFDHVALNDRVTVCDMAKTPLSKGSVDIVVFCLSLMGSNLSDYIAEANRVMKMGGLMKIAEVESRFEDVSKFLQLMGKFGFLCTCKDLSNDYFYLFDFRKEKNIKEGKILPSLELRACSYKKR</sequence>
<evidence type="ECO:0000256" key="7">
    <source>
        <dbReference type="ARBA" id="ARBA00022691"/>
    </source>
</evidence>
<dbReference type="InterPro" id="IPR007823">
    <property type="entry name" value="RRP8"/>
</dbReference>
<dbReference type="EMBL" id="KZ308313">
    <property type="protein sequence ID" value="KAG8227177.1"/>
    <property type="molecule type" value="Genomic_DNA"/>
</dbReference>
<comment type="subcellular location">
    <subcellularLocation>
        <location evidence="1 9">Nucleus</location>
        <location evidence="1 9">Nucleolus</location>
    </subcellularLocation>
</comment>
<dbReference type="GO" id="GO:0033553">
    <property type="term" value="C:rDNA heterochromatin"/>
    <property type="evidence" value="ECO:0007669"/>
    <property type="project" value="TreeGrafter"/>
</dbReference>
<accession>A0A8K0K2L9</accession>
<dbReference type="Gene3D" id="3.40.50.150">
    <property type="entry name" value="Vaccinia Virus protein VP39"/>
    <property type="match status" value="1"/>
</dbReference>
<dbReference type="InterPro" id="IPR029063">
    <property type="entry name" value="SAM-dependent_MTases_sf"/>
</dbReference>
<dbReference type="PANTHER" id="PTHR12787">
    <property type="entry name" value="RIBOSOMAL RNA-PROCESSING PROTEIN 8"/>
    <property type="match status" value="1"/>
</dbReference>
<reference evidence="10" key="2">
    <citation type="submission" date="2017-10" db="EMBL/GenBank/DDBJ databases">
        <title>Ladona fulva Genome sequencing and assembly.</title>
        <authorList>
            <person name="Murali S."/>
            <person name="Richards S."/>
            <person name="Bandaranaike D."/>
            <person name="Bellair M."/>
            <person name="Blankenburg K."/>
            <person name="Chao H."/>
            <person name="Dinh H."/>
            <person name="Doddapaneni H."/>
            <person name="Dugan-Rocha S."/>
            <person name="Elkadiri S."/>
            <person name="Gnanaolivu R."/>
            <person name="Hernandez B."/>
            <person name="Skinner E."/>
            <person name="Javaid M."/>
            <person name="Lee S."/>
            <person name="Li M."/>
            <person name="Ming W."/>
            <person name="Munidasa M."/>
            <person name="Muniz J."/>
            <person name="Nguyen L."/>
            <person name="Hughes D."/>
            <person name="Osuji N."/>
            <person name="Pu L.-L."/>
            <person name="Puazo M."/>
            <person name="Qu C."/>
            <person name="Quiroz J."/>
            <person name="Raj R."/>
            <person name="Weissenberger G."/>
            <person name="Xin Y."/>
            <person name="Zou X."/>
            <person name="Han Y."/>
            <person name="Worley K."/>
            <person name="Muzny D."/>
            <person name="Gibbs R."/>
        </authorList>
    </citation>
    <scope>NUCLEOTIDE SEQUENCE</scope>
    <source>
        <strain evidence="10">Sampled in the wild</strain>
    </source>
</reference>
<comment type="similarity">
    <text evidence="2 9">Belongs to the methyltransferase superfamily. RRP8 family.</text>
</comment>
<dbReference type="GO" id="GO:0008168">
    <property type="term" value="F:methyltransferase activity"/>
    <property type="evidence" value="ECO:0007669"/>
    <property type="project" value="UniProtKB-KW"/>
</dbReference>
<dbReference type="GO" id="GO:0006364">
    <property type="term" value="P:rRNA processing"/>
    <property type="evidence" value="ECO:0007669"/>
    <property type="project" value="UniProtKB-UniRule"/>
</dbReference>
<dbReference type="FunFam" id="3.40.50.150:FF:000068">
    <property type="entry name" value="Ribosomal RNA-processing protein 8"/>
    <property type="match status" value="1"/>
</dbReference>
<dbReference type="OrthoDB" id="10258825at2759"/>
<comment type="function">
    <text evidence="9">Probable methyltransferase required to silence rDNA.</text>
</comment>
<dbReference type="InterPro" id="IPR042036">
    <property type="entry name" value="RRP8_N"/>
</dbReference>
<dbReference type="Gene3D" id="1.10.10.2150">
    <property type="entry name" value="Ribosomal RNA-processing protein 8, N-terminal domain"/>
    <property type="match status" value="1"/>
</dbReference>
<evidence type="ECO:0000256" key="9">
    <source>
        <dbReference type="RuleBase" id="RU365074"/>
    </source>
</evidence>
<keyword evidence="6 9" id="KW-0808">Transferase</keyword>
<evidence type="ECO:0000256" key="6">
    <source>
        <dbReference type="ARBA" id="ARBA00022679"/>
    </source>
</evidence>
<dbReference type="Proteomes" id="UP000792457">
    <property type="component" value="Unassembled WGS sequence"/>
</dbReference>
<gene>
    <name evidence="10" type="ORF">J437_LFUL008061</name>
</gene>
<reference evidence="10" key="1">
    <citation type="submission" date="2013-04" db="EMBL/GenBank/DDBJ databases">
        <authorList>
            <person name="Qu J."/>
            <person name="Murali S.C."/>
            <person name="Bandaranaike D."/>
            <person name="Bellair M."/>
            <person name="Blankenburg K."/>
            <person name="Chao H."/>
            <person name="Dinh H."/>
            <person name="Doddapaneni H."/>
            <person name="Downs B."/>
            <person name="Dugan-Rocha S."/>
            <person name="Elkadiri S."/>
            <person name="Gnanaolivu R.D."/>
            <person name="Hernandez B."/>
            <person name="Javaid M."/>
            <person name="Jayaseelan J.C."/>
            <person name="Lee S."/>
            <person name="Li M."/>
            <person name="Ming W."/>
            <person name="Munidasa M."/>
            <person name="Muniz J."/>
            <person name="Nguyen L."/>
            <person name="Ongeri F."/>
            <person name="Osuji N."/>
            <person name="Pu L.-L."/>
            <person name="Puazo M."/>
            <person name="Qu C."/>
            <person name="Quiroz J."/>
            <person name="Raj R."/>
            <person name="Weissenberger G."/>
            <person name="Xin Y."/>
            <person name="Zou X."/>
            <person name="Han Y."/>
            <person name="Richards S."/>
            <person name="Worley K."/>
            <person name="Muzny D."/>
            <person name="Gibbs R."/>
        </authorList>
    </citation>
    <scope>NUCLEOTIDE SEQUENCE</scope>
    <source>
        <strain evidence="10">Sampled in the wild</strain>
    </source>
</reference>
<keyword evidence="7 9" id="KW-0949">S-adenosyl-L-methionine</keyword>
<organism evidence="10 11">
    <name type="scientific">Ladona fulva</name>
    <name type="common">Scarce chaser dragonfly</name>
    <name type="synonym">Libellula fulva</name>
    <dbReference type="NCBI Taxonomy" id="123851"/>
    <lineage>
        <taxon>Eukaryota</taxon>
        <taxon>Metazoa</taxon>
        <taxon>Ecdysozoa</taxon>
        <taxon>Arthropoda</taxon>
        <taxon>Hexapoda</taxon>
        <taxon>Insecta</taxon>
        <taxon>Pterygota</taxon>
        <taxon>Palaeoptera</taxon>
        <taxon>Odonata</taxon>
        <taxon>Epiprocta</taxon>
        <taxon>Anisoptera</taxon>
        <taxon>Libelluloidea</taxon>
        <taxon>Libellulidae</taxon>
        <taxon>Ladona</taxon>
    </lineage>
</organism>
<dbReference type="AlphaFoldDB" id="A0A8K0K2L9"/>
<keyword evidence="11" id="KW-1185">Reference proteome</keyword>
<evidence type="ECO:0000256" key="8">
    <source>
        <dbReference type="ARBA" id="ARBA00023242"/>
    </source>
</evidence>
<dbReference type="GO" id="GO:0046015">
    <property type="term" value="P:regulation of transcription by glucose"/>
    <property type="evidence" value="ECO:0007669"/>
    <property type="project" value="TreeGrafter"/>
</dbReference>
<evidence type="ECO:0000256" key="1">
    <source>
        <dbReference type="ARBA" id="ARBA00004604"/>
    </source>
</evidence>
<name>A0A8K0K2L9_LADFU</name>
<evidence type="ECO:0000313" key="10">
    <source>
        <dbReference type="EMBL" id="KAG8227177.1"/>
    </source>
</evidence>
<evidence type="ECO:0000256" key="5">
    <source>
        <dbReference type="ARBA" id="ARBA00022603"/>
    </source>
</evidence>
<proteinExistence type="inferred from homology"/>
<dbReference type="GO" id="GO:0000183">
    <property type="term" value="P:rDNA heterochromatin formation"/>
    <property type="evidence" value="ECO:0007669"/>
    <property type="project" value="TreeGrafter"/>
</dbReference>
<dbReference type="GO" id="GO:0005730">
    <property type="term" value="C:nucleolus"/>
    <property type="evidence" value="ECO:0007669"/>
    <property type="project" value="UniProtKB-SubCell"/>
</dbReference>
<evidence type="ECO:0000256" key="3">
    <source>
        <dbReference type="ARBA" id="ARBA00020203"/>
    </source>
</evidence>
<dbReference type="EC" id="2.1.1.-" evidence="9"/>
<dbReference type="GO" id="GO:0032259">
    <property type="term" value="P:methylation"/>
    <property type="evidence" value="ECO:0007669"/>
    <property type="project" value="UniProtKB-KW"/>
</dbReference>
<comment type="caution">
    <text evidence="10">The sequence shown here is derived from an EMBL/GenBank/DDBJ whole genome shotgun (WGS) entry which is preliminary data.</text>
</comment>
<dbReference type="GO" id="GO:0005677">
    <property type="term" value="C:chromatin silencing complex"/>
    <property type="evidence" value="ECO:0007669"/>
    <property type="project" value="TreeGrafter"/>
</dbReference>
<protein>
    <recommendedName>
        <fullName evidence="3 9">Ribosomal RNA-processing protein 8</fullName>
        <ecNumber evidence="9">2.1.1.-</ecNumber>
    </recommendedName>
</protein>